<evidence type="ECO:0000256" key="1">
    <source>
        <dbReference type="ARBA" id="ARBA00004141"/>
    </source>
</evidence>
<feature type="transmembrane region" description="Helical" evidence="6">
    <location>
        <begin position="138"/>
        <end position="158"/>
    </location>
</feature>
<gene>
    <name evidence="7" type="ORF">SAMN05216179_2506</name>
</gene>
<evidence type="ECO:0000313" key="7">
    <source>
        <dbReference type="EMBL" id="SHN20696.1"/>
    </source>
</evidence>
<feature type="transmembrane region" description="Helical" evidence="6">
    <location>
        <begin position="51"/>
        <end position="72"/>
    </location>
</feature>
<organism evidence="7 8">
    <name type="scientific">Gracilibacillus kekensis</name>
    <dbReference type="NCBI Taxonomy" id="1027249"/>
    <lineage>
        <taxon>Bacteria</taxon>
        <taxon>Bacillati</taxon>
        <taxon>Bacillota</taxon>
        <taxon>Bacilli</taxon>
        <taxon>Bacillales</taxon>
        <taxon>Bacillaceae</taxon>
        <taxon>Gracilibacillus</taxon>
    </lineage>
</organism>
<dbReference type="EMBL" id="FRCZ01000004">
    <property type="protein sequence ID" value="SHN20696.1"/>
    <property type="molecule type" value="Genomic_DNA"/>
</dbReference>
<proteinExistence type="inferred from homology"/>
<feature type="transmembrane region" description="Helical" evidence="6">
    <location>
        <begin position="78"/>
        <end position="96"/>
    </location>
</feature>
<sequence length="233" mass="25815">MTTFLIALNWANIDWMSLLHIITIDIVLSGDNALIIAMATKNLNKNLQNKAILIGVAGAIILRIIFASGIIFLLKFPFIYLVGGLLLIWIGYKILIKDEEVQNITSHQSLYHAVFTIIMADIIMSLDNVVAIAGASKGNVTLLAIGVMISIPLMIFGAKFIVHLLKRYPYLMYIGSAILVYTGVDMMVHEPIVHQFFLLESGWITIIMSLIITLGVIISGYITNNQTNHKAMN</sequence>
<evidence type="ECO:0000256" key="3">
    <source>
        <dbReference type="ARBA" id="ARBA00022692"/>
    </source>
</evidence>
<protein>
    <submittedName>
        <fullName evidence="7">Integral membrane protein, YjbE family</fullName>
    </submittedName>
</protein>
<dbReference type="Proteomes" id="UP000184184">
    <property type="component" value="Unassembled WGS sequence"/>
</dbReference>
<dbReference type="AlphaFoldDB" id="A0A1M7PTL9"/>
<accession>A0A1M7PTL9</accession>
<evidence type="ECO:0000256" key="6">
    <source>
        <dbReference type="SAM" id="Phobius"/>
    </source>
</evidence>
<dbReference type="STRING" id="1027249.SAMN05216179_2506"/>
<evidence type="ECO:0000313" key="8">
    <source>
        <dbReference type="Proteomes" id="UP000184184"/>
    </source>
</evidence>
<dbReference type="PANTHER" id="PTHR30238">
    <property type="entry name" value="MEMBRANE BOUND PREDICTED REDOX MODULATOR"/>
    <property type="match status" value="1"/>
</dbReference>
<dbReference type="InterPro" id="IPR005496">
    <property type="entry name" value="Integral_membrane_TerC"/>
</dbReference>
<feature type="transmembrane region" description="Helical" evidence="6">
    <location>
        <begin position="201"/>
        <end position="222"/>
    </location>
</feature>
<keyword evidence="4 6" id="KW-1133">Transmembrane helix</keyword>
<reference evidence="7 8" key="1">
    <citation type="submission" date="2016-11" db="EMBL/GenBank/DDBJ databases">
        <authorList>
            <person name="Jaros S."/>
            <person name="Januszkiewicz K."/>
            <person name="Wedrychowicz H."/>
        </authorList>
    </citation>
    <scope>NUCLEOTIDE SEQUENCE [LARGE SCALE GENOMIC DNA]</scope>
    <source>
        <strain evidence="7 8">CGMCC 1.10681</strain>
    </source>
</reference>
<keyword evidence="8" id="KW-1185">Reference proteome</keyword>
<feature type="transmembrane region" description="Helical" evidence="6">
    <location>
        <begin position="18"/>
        <end position="39"/>
    </location>
</feature>
<name>A0A1M7PTL9_9BACI</name>
<evidence type="ECO:0000256" key="4">
    <source>
        <dbReference type="ARBA" id="ARBA00022989"/>
    </source>
</evidence>
<dbReference type="GO" id="GO:0016020">
    <property type="term" value="C:membrane"/>
    <property type="evidence" value="ECO:0007669"/>
    <property type="project" value="UniProtKB-SubCell"/>
</dbReference>
<comment type="subcellular location">
    <subcellularLocation>
        <location evidence="1">Membrane</location>
        <topology evidence="1">Multi-pass membrane protein</topology>
    </subcellularLocation>
</comment>
<dbReference type="Pfam" id="PF03741">
    <property type="entry name" value="TerC"/>
    <property type="match status" value="1"/>
</dbReference>
<feature type="transmembrane region" description="Helical" evidence="6">
    <location>
        <begin position="108"/>
        <end position="126"/>
    </location>
</feature>
<dbReference type="InterPro" id="IPR022301">
    <property type="entry name" value="Integral_membrane_YjbE"/>
</dbReference>
<keyword evidence="5 6" id="KW-0472">Membrane</keyword>
<dbReference type="RefSeq" id="WP_244535177.1">
    <property type="nucleotide sequence ID" value="NZ_FRCZ01000004.1"/>
</dbReference>
<feature type="transmembrane region" description="Helical" evidence="6">
    <location>
        <begin position="170"/>
        <end position="189"/>
    </location>
</feature>
<dbReference type="PANTHER" id="PTHR30238:SF4">
    <property type="entry name" value="SLL1022 PROTEIN"/>
    <property type="match status" value="1"/>
</dbReference>
<keyword evidence="3 6" id="KW-0812">Transmembrane</keyword>
<evidence type="ECO:0000256" key="2">
    <source>
        <dbReference type="ARBA" id="ARBA00007511"/>
    </source>
</evidence>
<dbReference type="NCBIfam" id="TIGR03717">
    <property type="entry name" value="R_switched_YjbE"/>
    <property type="match status" value="1"/>
</dbReference>
<comment type="similarity">
    <text evidence="2">Belongs to the TerC family.</text>
</comment>
<evidence type="ECO:0000256" key="5">
    <source>
        <dbReference type="ARBA" id="ARBA00023136"/>
    </source>
</evidence>